<dbReference type="OMA" id="NTWAARN"/>
<dbReference type="Pfam" id="PF02298">
    <property type="entry name" value="Cu_bind_like"/>
    <property type="match status" value="1"/>
</dbReference>
<keyword evidence="3 11" id="KW-0732">Signal</keyword>
<protein>
    <submittedName>
        <fullName evidence="13">Early nodulin-like protein 1</fullName>
    </submittedName>
</protein>
<dbReference type="OrthoDB" id="2015640at2759"/>
<evidence type="ECO:0000259" key="12">
    <source>
        <dbReference type="PROSITE" id="PS51485"/>
    </source>
</evidence>
<dbReference type="PANTHER" id="PTHR33021:SF490">
    <property type="entry name" value="PLASTOCYANIN-LIKE DOMAIN PROTEIN"/>
    <property type="match status" value="1"/>
</dbReference>
<reference evidence="14" key="1">
    <citation type="journal article" date="2016" name="Nature">
        <title>The genome of the seagrass Zostera marina reveals angiosperm adaptation to the sea.</title>
        <authorList>
            <person name="Olsen J.L."/>
            <person name="Rouze P."/>
            <person name="Verhelst B."/>
            <person name="Lin Y.-C."/>
            <person name="Bayer T."/>
            <person name="Collen J."/>
            <person name="Dattolo E."/>
            <person name="De Paoli E."/>
            <person name="Dittami S."/>
            <person name="Maumus F."/>
            <person name="Michel G."/>
            <person name="Kersting A."/>
            <person name="Lauritano C."/>
            <person name="Lohaus R."/>
            <person name="Toepel M."/>
            <person name="Tonon T."/>
            <person name="Vanneste K."/>
            <person name="Amirebrahimi M."/>
            <person name="Brakel J."/>
            <person name="Bostroem C."/>
            <person name="Chovatia M."/>
            <person name="Grimwood J."/>
            <person name="Jenkins J.W."/>
            <person name="Jueterbock A."/>
            <person name="Mraz A."/>
            <person name="Stam W.T."/>
            <person name="Tice H."/>
            <person name="Bornberg-Bauer E."/>
            <person name="Green P.J."/>
            <person name="Pearson G.A."/>
            <person name="Procaccini G."/>
            <person name="Duarte C.M."/>
            <person name="Schmutz J."/>
            <person name="Reusch T.B.H."/>
            <person name="Van de Peer Y."/>
        </authorList>
    </citation>
    <scope>NUCLEOTIDE SEQUENCE [LARGE SCALE GENOMIC DNA]</scope>
    <source>
        <strain evidence="14">cv. Finnish</strain>
    </source>
</reference>
<dbReference type="FunFam" id="2.60.40.420:FF:000010">
    <property type="entry name" value="Early nodulin-like protein 1"/>
    <property type="match status" value="1"/>
</dbReference>
<comment type="subcellular location">
    <subcellularLocation>
        <location evidence="9">Endomembrane system</location>
        <topology evidence="9">Lipid-anchor</topology>
    </subcellularLocation>
    <subcellularLocation>
        <location evidence="1">Membrane</location>
        <topology evidence="1">Lipid-anchor</topology>
        <topology evidence="1">GPI-anchor</topology>
    </subcellularLocation>
</comment>
<evidence type="ECO:0000256" key="6">
    <source>
        <dbReference type="ARBA" id="ARBA00023180"/>
    </source>
</evidence>
<feature type="chain" id="PRO_5005528101" evidence="11">
    <location>
        <begin position="24"/>
        <end position="184"/>
    </location>
</feature>
<dbReference type="Gene3D" id="2.60.40.420">
    <property type="entry name" value="Cupredoxins - blue copper proteins"/>
    <property type="match status" value="1"/>
</dbReference>
<feature type="compositionally biased region" description="Pro residues" evidence="10">
    <location>
        <begin position="131"/>
        <end position="151"/>
    </location>
</feature>
<evidence type="ECO:0000256" key="2">
    <source>
        <dbReference type="ARBA" id="ARBA00022622"/>
    </source>
</evidence>
<dbReference type="Proteomes" id="UP000036987">
    <property type="component" value="Unassembled WGS sequence"/>
</dbReference>
<dbReference type="PROSITE" id="PS51485">
    <property type="entry name" value="PHYTOCYANIN"/>
    <property type="match status" value="1"/>
</dbReference>
<keyword evidence="7" id="KW-0449">Lipoprotein</keyword>
<dbReference type="PANTHER" id="PTHR33021">
    <property type="entry name" value="BLUE COPPER PROTEIN"/>
    <property type="match status" value="1"/>
</dbReference>
<dbReference type="GO" id="GO:0098552">
    <property type="term" value="C:side of membrane"/>
    <property type="evidence" value="ECO:0007669"/>
    <property type="project" value="UniProtKB-KW"/>
</dbReference>
<dbReference type="InterPro" id="IPR039391">
    <property type="entry name" value="Phytocyanin-like"/>
</dbReference>
<evidence type="ECO:0000256" key="4">
    <source>
        <dbReference type="ARBA" id="ARBA00023136"/>
    </source>
</evidence>
<dbReference type="GO" id="GO:0009055">
    <property type="term" value="F:electron transfer activity"/>
    <property type="evidence" value="ECO:0007669"/>
    <property type="project" value="InterPro"/>
</dbReference>
<feature type="signal peptide" evidence="11">
    <location>
        <begin position="1"/>
        <end position="23"/>
    </location>
</feature>
<dbReference type="EMBL" id="LFYR01000252">
    <property type="protein sequence ID" value="KMZ74712.1"/>
    <property type="molecule type" value="Genomic_DNA"/>
</dbReference>
<name>A0A0K9Q2J3_ZOSMR</name>
<evidence type="ECO:0000256" key="3">
    <source>
        <dbReference type="ARBA" id="ARBA00022729"/>
    </source>
</evidence>
<dbReference type="InterPro" id="IPR008972">
    <property type="entry name" value="Cupredoxin"/>
</dbReference>
<proteinExistence type="inferred from homology"/>
<feature type="domain" description="Phytocyanin" evidence="12">
    <location>
        <begin position="24"/>
        <end position="125"/>
    </location>
</feature>
<dbReference type="STRING" id="29655.A0A0K9Q2J3"/>
<evidence type="ECO:0000256" key="5">
    <source>
        <dbReference type="ARBA" id="ARBA00023157"/>
    </source>
</evidence>
<dbReference type="AlphaFoldDB" id="A0A0K9Q2J3"/>
<feature type="region of interest" description="Disordered" evidence="10">
    <location>
        <begin position="131"/>
        <end position="155"/>
    </location>
</feature>
<evidence type="ECO:0000256" key="8">
    <source>
        <dbReference type="ARBA" id="ARBA00035011"/>
    </source>
</evidence>
<accession>A0A0K9Q2J3</accession>
<evidence type="ECO:0000256" key="11">
    <source>
        <dbReference type="SAM" id="SignalP"/>
    </source>
</evidence>
<keyword evidence="2" id="KW-0336">GPI-anchor</keyword>
<dbReference type="InterPro" id="IPR003245">
    <property type="entry name" value="Phytocyanin_dom"/>
</dbReference>
<sequence length="184" mass="20007">MKNTTGMFLVLLCLCLTFTSSVSREFDVGGKSGWDLESSQTYPQWSSRSRFQLNDTLVFNYTKKGESILDVNNDHFVSCDTNNPIETLEGGHSVFLLNQSGPFYFISGDSDLCKKGLKLNITVMGVHPPKIHPPPIAPGPVQPPAAQPPNKPNTNAAVKEMRAGTPLAVVGAVAMMLIVNSIWV</sequence>
<dbReference type="GO" id="GO:0012505">
    <property type="term" value="C:endomembrane system"/>
    <property type="evidence" value="ECO:0007669"/>
    <property type="project" value="UniProtKB-SubCell"/>
</dbReference>
<dbReference type="GO" id="GO:0005886">
    <property type="term" value="C:plasma membrane"/>
    <property type="evidence" value="ECO:0000318"/>
    <property type="project" value="GO_Central"/>
</dbReference>
<gene>
    <name evidence="13" type="ORF">ZOSMA_123G00600</name>
</gene>
<dbReference type="SUPFAM" id="SSF49503">
    <property type="entry name" value="Cupredoxins"/>
    <property type="match status" value="1"/>
</dbReference>
<keyword evidence="4" id="KW-0472">Membrane</keyword>
<evidence type="ECO:0000256" key="7">
    <source>
        <dbReference type="ARBA" id="ARBA00023288"/>
    </source>
</evidence>
<organism evidence="13 14">
    <name type="scientific">Zostera marina</name>
    <name type="common">Eelgrass</name>
    <dbReference type="NCBI Taxonomy" id="29655"/>
    <lineage>
        <taxon>Eukaryota</taxon>
        <taxon>Viridiplantae</taxon>
        <taxon>Streptophyta</taxon>
        <taxon>Embryophyta</taxon>
        <taxon>Tracheophyta</taxon>
        <taxon>Spermatophyta</taxon>
        <taxon>Magnoliopsida</taxon>
        <taxon>Liliopsida</taxon>
        <taxon>Zosteraceae</taxon>
        <taxon>Zostera</taxon>
    </lineage>
</organism>
<evidence type="ECO:0000256" key="1">
    <source>
        <dbReference type="ARBA" id="ARBA00004589"/>
    </source>
</evidence>
<comment type="caution">
    <text evidence="13">The sequence shown here is derived from an EMBL/GenBank/DDBJ whole genome shotgun (WGS) entry which is preliminary data.</text>
</comment>
<evidence type="ECO:0000256" key="10">
    <source>
        <dbReference type="SAM" id="MobiDB-lite"/>
    </source>
</evidence>
<comment type="similarity">
    <text evidence="8">Belongs to the early nodulin-like (ENODL) family.</text>
</comment>
<evidence type="ECO:0000313" key="13">
    <source>
        <dbReference type="EMBL" id="KMZ74712.1"/>
    </source>
</evidence>
<evidence type="ECO:0000313" key="14">
    <source>
        <dbReference type="Proteomes" id="UP000036987"/>
    </source>
</evidence>
<keyword evidence="5" id="KW-1015">Disulfide bond</keyword>
<keyword evidence="14" id="KW-1185">Reference proteome</keyword>
<evidence type="ECO:0000256" key="9">
    <source>
        <dbReference type="ARBA" id="ARBA00037868"/>
    </source>
</evidence>
<keyword evidence="6" id="KW-0325">Glycoprotein</keyword>